<dbReference type="OrthoDB" id="9807630at2"/>
<proteinExistence type="inferred from homology"/>
<evidence type="ECO:0000313" key="6">
    <source>
        <dbReference type="Proteomes" id="UP000218267"/>
    </source>
</evidence>
<dbReference type="Proteomes" id="UP000218267">
    <property type="component" value="Chromosome"/>
</dbReference>
<dbReference type="GO" id="GO:0005829">
    <property type="term" value="C:cytosol"/>
    <property type="evidence" value="ECO:0007669"/>
    <property type="project" value="TreeGrafter"/>
</dbReference>
<dbReference type="Pfam" id="PF13419">
    <property type="entry name" value="HAD_2"/>
    <property type="match status" value="1"/>
</dbReference>
<dbReference type="SFLD" id="SFLDS00003">
    <property type="entry name" value="Haloacid_Dehalogenase"/>
    <property type="match status" value="1"/>
</dbReference>
<dbReference type="Gene3D" id="3.40.50.1000">
    <property type="entry name" value="HAD superfamily/HAD-like"/>
    <property type="match status" value="1"/>
</dbReference>
<keyword evidence="6" id="KW-1185">Reference proteome</keyword>
<dbReference type="SFLD" id="SFLDG01129">
    <property type="entry name" value="C1.5:_HAD__Beta-PGM__Phosphata"/>
    <property type="match status" value="1"/>
</dbReference>
<dbReference type="AlphaFoldDB" id="A0A1Y1CH29"/>
<accession>A0A1Y1CH29</accession>
<protein>
    <recommendedName>
        <fullName evidence="4">phosphoglycolate phosphatase</fullName>
        <ecNumber evidence="4">3.1.3.18</ecNumber>
    </recommendedName>
</protein>
<evidence type="ECO:0000256" key="2">
    <source>
        <dbReference type="ARBA" id="ARBA00004818"/>
    </source>
</evidence>
<dbReference type="PANTHER" id="PTHR43434">
    <property type="entry name" value="PHOSPHOGLYCOLATE PHOSPHATASE"/>
    <property type="match status" value="1"/>
</dbReference>
<dbReference type="InterPro" id="IPR041492">
    <property type="entry name" value="HAD_2"/>
</dbReference>
<dbReference type="KEGG" id="mbas:ALGA_1294"/>
<dbReference type="GO" id="GO:0006281">
    <property type="term" value="P:DNA repair"/>
    <property type="evidence" value="ECO:0007669"/>
    <property type="project" value="TreeGrafter"/>
</dbReference>
<evidence type="ECO:0000256" key="4">
    <source>
        <dbReference type="ARBA" id="ARBA00013078"/>
    </source>
</evidence>
<dbReference type="GO" id="GO:0008967">
    <property type="term" value="F:phosphoglycolate phosphatase activity"/>
    <property type="evidence" value="ECO:0007669"/>
    <property type="project" value="UniProtKB-EC"/>
</dbReference>
<evidence type="ECO:0000313" key="5">
    <source>
        <dbReference type="EMBL" id="BAX79679.1"/>
    </source>
</evidence>
<evidence type="ECO:0000256" key="3">
    <source>
        <dbReference type="ARBA" id="ARBA00006171"/>
    </source>
</evidence>
<evidence type="ECO:0000256" key="1">
    <source>
        <dbReference type="ARBA" id="ARBA00000830"/>
    </source>
</evidence>
<reference evidence="6" key="2">
    <citation type="journal article" date="2020" name="Antonie Van Leeuwenhoek">
        <title>Labilibaculum antarcticum sp. nov., a novel facultative anaerobic, psychrotorelant bacterium isolated from marine sediment of Antarctica.</title>
        <authorList>
            <person name="Watanabe M."/>
            <person name="Kojima H."/>
            <person name="Fukui M."/>
        </authorList>
    </citation>
    <scope>NUCLEOTIDE SEQUENCE [LARGE SCALE GENOMIC DNA]</scope>
    <source>
        <strain evidence="6">SPP2</strain>
    </source>
</reference>
<dbReference type="InterPro" id="IPR023214">
    <property type="entry name" value="HAD_sf"/>
</dbReference>
<sequence>MIDSKAIIWDYNGTLLDDLSIGLQSINEMLSKRKLPLLSKESYREVFTFPVKNYYESIGFDFAKEEWDVVAKEFISLYSSLLPKSNIFPEAIQLLSHFSSLGKRQFILSAMEQNMLTHSVKTENIGNFFSEISGIDNIYASSKIENGIQMIKNNQLAPKDVCLLGDTTHDYEVAQELGCYCILIAAGHQSITKLKQTGCPIVVNHLNDIIKN</sequence>
<dbReference type="SUPFAM" id="SSF56784">
    <property type="entry name" value="HAD-like"/>
    <property type="match status" value="1"/>
</dbReference>
<dbReference type="InterPro" id="IPR023198">
    <property type="entry name" value="PGP-like_dom2"/>
</dbReference>
<reference evidence="5 6" key="1">
    <citation type="journal article" date="2018" name="Mar. Genomics">
        <title>Complete genome sequence of Marinifilaceae bacterium strain SPP2, isolated from the Antarctic marine sediment.</title>
        <authorList>
            <person name="Watanabe M."/>
            <person name="Kojima H."/>
            <person name="Fukui M."/>
        </authorList>
    </citation>
    <scope>NUCLEOTIDE SEQUENCE [LARGE SCALE GENOMIC DNA]</scope>
    <source>
        <strain evidence="5 6">SPP2</strain>
    </source>
</reference>
<dbReference type="PANTHER" id="PTHR43434:SF1">
    <property type="entry name" value="PHOSPHOGLYCOLATE PHOSPHATASE"/>
    <property type="match status" value="1"/>
</dbReference>
<dbReference type="InterPro" id="IPR036412">
    <property type="entry name" value="HAD-like_sf"/>
</dbReference>
<gene>
    <name evidence="5" type="ORF">ALGA_1294</name>
</gene>
<dbReference type="EMBL" id="AP018042">
    <property type="protein sequence ID" value="BAX79679.1"/>
    <property type="molecule type" value="Genomic_DNA"/>
</dbReference>
<dbReference type="EC" id="3.1.3.18" evidence="4"/>
<comment type="similarity">
    <text evidence="3">Belongs to the HAD-like hydrolase superfamily. CbbY/CbbZ/Gph/YieH family.</text>
</comment>
<dbReference type="Gene3D" id="1.10.150.240">
    <property type="entry name" value="Putative phosphatase, domain 2"/>
    <property type="match status" value="1"/>
</dbReference>
<organism evidence="5 6">
    <name type="scientific">Labilibaculum antarcticum</name>
    <dbReference type="NCBI Taxonomy" id="1717717"/>
    <lineage>
        <taxon>Bacteria</taxon>
        <taxon>Pseudomonadati</taxon>
        <taxon>Bacteroidota</taxon>
        <taxon>Bacteroidia</taxon>
        <taxon>Marinilabiliales</taxon>
        <taxon>Marinifilaceae</taxon>
        <taxon>Labilibaculum</taxon>
    </lineage>
</organism>
<dbReference type="InterPro" id="IPR050155">
    <property type="entry name" value="HAD-like_hydrolase_sf"/>
</dbReference>
<comment type="pathway">
    <text evidence="2">Organic acid metabolism; glycolate biosynthesis; glycolate from 2-phosphoglycolate: step 1/1.</text>
</comment>
<name>A0A1Y1CH29_9BACT</name>
<comment type="catalytic activity">
    <reaction evidence="1">
        <text>2-phosphoglycolate + H2O = glycolate + phosphate</text>
        <dbReference type="Rhea" id="RHEA:14369"/>
        <dbReference type="ChEBI" id="CHEBI:15377"/>
        <dbReference type="ChEBI" id="CHEBI:29805"/>
        <dbReference type="ChEBI" id="CHEBI:43474"/>
        <dbReference type="ChEBI" id="CHEBI:58033"/>
        <dbReference type="EC" id="3.1.3.18"/>
    </reaction>
</comment>
<dbReference type="RefSeq" id="WP_096428571.1">
    <property type="nucleotide sequence ID" value="NZ_AP018042.1"/>
</dbReference>